<sequence>MHDSEQLQFIDTNILIYAHDRSAGVKHQQARDLIATLWQHGNGCLSIQVLQEFYVNVTRKVAHPLSPENASQIIADLSNWTVHQPNVADLLEAIRIQQRFQLSFWDAMILVSALRLDCHTLWSEDLNSGQQYEQLRVLNPFALS</sequence>
<accession>A0A2A6RDD8</accession>
<keyword evidence="3" id="KW-1185">Reference proteome</keyword>
<dbReference type="EMBL" id="NQWI01000241">
    <property type="protein sequence ID" value="PDV99141.1"/>
    <property type="molecule type" value="Genomic_DNA"/>
</dbReference>
<dbReference type="InterPro" id="IPR002716">
    <property type="entry name" value="PIN_dom"/>
</dbReference>
<evidence type="ECO:0000313" key="2">
    <source>
        <dbReference type="EMBL" id="PDV99141.1"/>
    </source>
</evidence>
<dbReference type="Pfam" id="PF01850">
    <property type="entry name" value="PIN"/>
    <property type="match status" value="1"/>
</dbReference>
<dbReference type="OrthoDB" id="13900at2"/>
<name>A0A2A6RDD8_9CHLR</name>
<dbReference type="InterPro" id="IPR029060">
    <property type="entry name" value="PIN-like_dom_sf"/>
</dbReference>
<protein>
    <submittedName>
        <fullName evidence="2">PIN domain nuclease</fullName>
    </submittedName>
</protein>
<evidence type="ECO:0000313" key="3">
    <source>
        <dbReference type="Proteomes" id="UP000220527"/>
    </source>
</evidence>
<dbReference type="RefSeq" id="WP_097646156.1">
    <property type="nucleotide sequence ID" value="NZ_NQWI01000241.1"/>
</dbReference>
<dbReference type="Proteomes" id="UP000220527">
    <property type="component" value="Unassembled WGS sequence"/>
</dbReference>
<proteinExistence type="predicted"/>
<dbReference type="SUPFAM" id="SSF88723">
    <property type="entry name" value="PIN domain-like"/>
    <property type="match status" value="1"/>
</dbReference>
<organism evidence="2 3">
    <name type="scientific">Candidatus Viridilinea mediisalina</name>
    <dbReference type="NCBI Taxonomy" id="2024553"/>
    <lineage>
        <taxon>Bacteria</taxon>
        <taxon>Bacillati</taxon>
        <taxon>Chloroflexota</taxon>
        <taxon>Chloroflexia</taxon>
        <taxon>Chloroflexales</taxon>
        <taxon>Chloroflexineae</taxon>
        <taxon>Oscillochloridaceae</taxon>
        <taxon>Candidatus Viridilinea</taxon>
    </lineage>
</organism>
<reference evidence="3" key="1">
    <citation type="submission" date="2017-08" db="EMBL/GenBank/DDBJ databases">
        <authorList>
            <person name="Grouzdev D.S."/>
            <person name="Gaisin V.A."/>
            <person name="Rysina M.S."/>
            <person name="Gorlenko V.M."/>
        </authorList>
    </citation>
    <scope>NUCLEOTIDE SEQUENCE [LARGE SCALE GENOMIC DNA]</scope>
    <source>
        <strain evidence="3">Kir15-3F</strain>
    </source>
</reference>
<dbReference type="AlphaFoldDB" id="A0A2A6RDD8"/>
<dbReference type="CDD" id="cd18692">
    <property type="entry name" value="PIN_VapC-like"/>
    <property type="match status" value="1"/>
</dbReference>
<gene>
    <name evidence="2" type="ORF">CJ255_21695</name>
</gene>
<feature type="domain" description="PIN" evidence="1">
    <location>
        <begin position="9"/>
        <end position="125"/>
    </location>
</feature>
<dbReference type="Gene3D" id="3.40.50.1010">
    <property type="entry name" value="5'-nuclease"/>
    <property type="match status" value="1"/>
</dbReference>
<evidence type="ECO:0000259" key="1">
    <source>
        <dbReference type="Pfam" id="PF01850"/>
    </source>
</evidence>
<comment type="caution">
    <text evidence="2">The sequence shown here is derived from an EMBL/GenBank/DDBJ whole genome shotgun (WGS) entry which is preliminary data.</text>
</comment>